<protein>
    <submittedName>
        <fullName evidence="1">Uncharacterized protein</fullName>
    </submittedName>
</protein>
<gene>
    <name evidence="1" type="ORF">SDC9_166453</name>
</gene>
<proteinExistence type="predicted"/>
<name>A0A645FX45_9ZZZZ</name>
<sequence length="46" mass="5340">MVFSDKSLRGPDVDRINSLKLELNLSWSQLLKKACLMELMTVMKKE</sequence>
<dbReference type="AlphaFoldDB" id="A0A645FX45"/>
<evidence type="ECO:0000313" key="1">
    <source>
        <dbReference type="EMBL" id="MPN19087.1"/>
    </source>
</evidence>
<dbReference type="EMBL" id="VSSQ01066572">
    <property type="protein sequence ID" value="MPN19087.1"/>
    <property type="molecule type" value="Genomic_DNA"/>
</dbReference>
<comment type="caution">
    <text evidence="1">The sequence shown here is derived from an EMBL/GenBank/DDBJ whole genome shotgun (WGS) entry which is preliminary data.</text>
</comment>
<organism evidence="1">
    <name type="scientific">bioreactor metagenome</name>
    <dbReference type="NCBI Taxonomy" id="1076179"/>
    <lineage>
        <taxon>unclassified sequences</taxon>
        <taxon>metagenomes</taxon>
        <taxon>ecological metagenomes</taxon>
    </lineage>
</organism>
<reference evidence="1" key="1">
    <citation type="submission" date="2019-08" db="EMBL/GenBank/DDBJ databases">
        <authorList>
            <person name="Kucharzyk K."/>
            <person name="Murdoch R.W."/>
            <person name="Higgins S."/>
            <person name="Loffler F."/>
        </authorList>
    </citation>
    <scope>NUCLEOTIDE SEQUENCE</scope>
</reference>
<accession>A0A645FX45</accession>